<feature type="compositionally biased region" description="Basic and acidic residues" evidence="1">
    <location>
        <begin position="214"/>
        <end position="230"/>
    </location>
</feature>
<keyword evidence="3" id="KW-1185">Reference proteome</keyword>
<dbReference type="PANTHER" id="PTHR32091">
    <property type="entry name" value="EUKARYOTIC TRANSLATION INITIATION FACTOR 4B"/>
    <property type="match status" value="1"/>
</dbReference>
<dbReference type="GO" id="GO:0003743">
    <property type="term" value="F:translation initiation factor activity"/>
    <property type="evidence" value="ECO:0007669"/>
    <property type="project" value="InterPro"/>
</dbReference>
<comment type="caution">
    <text evidence="2">The sequence shown here is derived from an EMBL/GenBank/DDBJ whole genome shotgun (WGS) entry which is preliminary data.</text>
</comment>
<protein>
    <submittedName>
        <fullName evidence="2">Uncharacterized protein</fullName>
    </submittedName>
</protein>
<feature type="region of interest" description="Disordered" evidence="1">
    <location>
        <begin position="1"/>
        <end position="291"/>
    </location>
</feature>
<proteinExistence type="predicted"/>
<organism evidence="2 3">
    <name type="scientific">Hevea brasiliensis</name>
    <name type="common">Para rubber tree</name>
    <name type="synonym">Siphonia brasiliensis</name>
    <dbReference type="NCBI Taxonomy" id="3981"/>
    <lineage>
        <taxon>Eukaryota</taxon>
        <taxon>Viridiplantae</taxon>
        <taxon>Streptophyta</taxon>
        <taxon>Embryophyta</taxon>
        <taxon>Tracheophyta</taxon>
        <taxon>Spermatophyta</taxon>
        <taxon>Magnoliopsida</taxon>
        <taxon>eudicotyledons</taxon>
        <taxon>Gunneridae</taxon>
        <taxon>Pentapetalae</taxon>
        <taxon>rosids</taxon>
        <taxon>fabids</taxon>
        <taxon>Malpighiales</taxon>
        <taxon>Euphorbiaceae</taxon>
        <taxon>Crotonoideae</taxon>
        <taxon>Micrandreae</taxon>
        <taxon>Hevea</taxon>
    </lineage>
</organism>
<feature type="compositionally biased region" description="Low complexity" evidence="1">
    <location>
        <begin position="124"/>
        <end position="135"/>
    </location>
</feature>
<evidence type="ECO:0000256" key="1">
    <source>
        <dbReference type="SAM" id="MobiDB-lite"/>
    </source>
</evidence>
<accession>A0A6A6LNJ5</accession>
<reference evidence="2 3" key="1">
    <citation type="journal article" date="2020" name="Mol. Plant">
        <title>The Chromosome-Based Rubber Tree Genome Provides New Insights into Spurge Genome Evolution and Rubber Biosynthesis.</title>
        <authorList>
            <person name="Liu J."/>
            <person name="Shi C."/>
            <person name="Shi C.C."/>
            <person name="Li W."/>
            <person name="Zhang Q.J."/>
            <person name="Zhang Y."/>
            <person name="Li K."/>
            <person name="Lu H.F."/>
            <person name="Shi C."/>
            <person name="Zhu S.T."/>
            <person name="Xiao Z.Y."/>
            <person name="Nan H."/>
            <person name="Yue Y."/>
            <person name="Zhu X.G."/>
            <person name="Wu Y."/>
            <person name="Hong X.N."/>
            <person name="Fan G.Y."/>
            <person name="Tong Y."/>
            <person name="Zhang D."/>
            <person name="Mao C.L."/>
            <person name="Liu Y.L."/>
            <person name="Hao S.J."/>
            <person name="Liu W.Q."/>
            <person name="Lv M.Q."/>
            <person name="Zhang H.B."/>
            <person name="Liu Y."/>
            <person name="Hu-Tang G.R."/>
            <person name="Wang J.P."/>
            <person name="Wang J.H."/>
            <person name="Sun Y.H."/>
            <person name="Ni S.B."/>
            <person name="Chen W.B."/>
            <person name="Zhang X.C."/>
            <person name="Jiao Y.N."/>
            <person name="Eichler E.E."/>
            <person name="Li G.H."/>
            <person name="Liu X."/>
            <person name="Gao L.Z."/>
        </authorList>
    </citation>
    <scope>NUCLEOTIDE SEQUENCE [LARGE SCALE GENOMIC DNA]</scope>
    <source>
        <strain evidence="3">cv. GT1</strain>
        <tissue evidence="2">Leaf</tissue>
    </source>
</reference>
<dbReference type="Pfam" id="PF06273">
    <property type="entry name" value="eIF-4B"/>
    <property type="match status" value="1"/>
</dbReference>
<dbReference type="AlphaFoldDB" id="A0A6A6LNJ5"/>
<dbReference type="PANTHER" id="PTHR32091:SF17">
    <property type="entry name" value="EUKARYOTIC TRANSLATION INITIATION FACTOR 4B3"/>
    <property type="match status" value="1"/>
</dbReference>
<feature type="compositionally biased region" description="Basic and acidic residues" evidence="1">
    <location>
        <begin position="158"/>
        <end position="167"/>
    </location>
</feature>
<evidence type="ECO:0000313" key="2">
    <source>
        <dbReference type="EMBL" id="KAF2302015.1"/>
    </source>
</evidence>
<gene>
    <name evidence="2" type="ORF">GH714_031355</name>
</gene>
<dbReference type="Proteomes" id="UP000467840">
    <property type="component" value="Chromosome 4"/>
</dbReference>
<dbReference type="InterPro" id="IPR010433">
    <property type="entry name" value="EIF-4B_pln"/>
</dbReference>
<feature type="region of interest" description="Disordered" evidence="1">
    <location>
        <begin position="321"/>
        <end position="365"/>
    </location>
</feature>
<dbReference type="GO" id="GO:0003729">
    <property type="term" value="F:mRNA binding"/>
    <property type="evidence" value="ECO:0007669"/>
    <property type="project" value="TreeGrafter"/>
</dbReference>
<feature type="compositionally biased region" description="Basic and acidic residues" evidence="1">
    <location>
        <begin position="347"/>
        <end position="358"/>
    </location>
</feature>
<name>A0A6A6LNJ5_HEVBR</name>
<feature type="compositionally biased region" description="Basic residues" evidence="1">
    <location>
        <begin position="56"/>
        <end position="65"/>
    </location>
</feature>
<evidence type="ECO:0000313" key="3">
    <source>
        <dbReference type="Proteomes" id="UP000467840"/>
    </source>
</evidence>
<sequence length="450" mass="49700">MAATASSPWGKPGAWALDAEEHEDELRQQQFDSPHKIGDSSGESEFPSLAAASKNLKNKKKKKKQALSLAKFTAYESGKSDQPTQYRGLAHDDLLNLPTGPRQRSAEELHQSRLGGGFKSHGMSNRNGDDSSNSRWGGGHSRFSSRDRDTTRDLAPSRADETDDWSKSKKSTVGNGYERRERGSFFDSLSKADELDSWVANKPTEARRYGATKDGFERRGSFDSLSRDRNGSNSGGAAADSDNWGRKKEEVNGTASSRPKLILQPRTVPVNNENGAAAKPKGSSPFGDARPREEVLAEKGKDWKEIDEKLQSVNINCKKEIGKGERGNSTSIGRWSFGNGRGGSGTDRVERSWRKPDAADSNSRPQRCYCGENDFEVNKEENSLVLRQMRMIKPLKMGMPLRRELKLASCSCDAENCEGVETREHLNFAGTILVGFRRVISTDLALIGYD</sequence>
<feature type="compositionally biased region" description="Basic and acidic residues" evidence="1">
    <location>
        <begin position="177"/>
        <end position="194"/>
    </location>
</feature>
<dbReference type="EMBL" id="JAAGAX010000010">
    <property type="protein sequence ID" value="KAF2302015.1"/>
    <property type="molecule type" value="Genomic_DNA"/>
</dbReference>